<dbReference type="SUPFAM" id="SSF53474">
    <property type="entry name" value="alpha/beta-Hydrolases"/>
    <property type="match status" value="1"/>
</dbReference>
<dbReference type="GO" id="GO:0006629">
    <property type="term" value="P:lipid metabolic process"/>
    <property type="evidence" value="ECO:0007669"/>
    <property type="project" value="InterPro"/>
</dbReference>
<organism evidence="1 2">
    <name type="scientific">Trichobilharzia regenti</name>
    <name type="common">Nasal bird schistosome</name>
    <dbReference type="NCBI Taxonomy" id="157069"/>
    <lineage>
        <taxon>Eukaryota</taxon>
        <taxon>Metazoa</taxon>
        <taxon>Spiralia</taxon>
        <taxon>Lophotrochozoa</taxon>
        <taxon>Platyhelminthes</taxon>
        <taxon>Trematoda</taxon>
        <taxon>Digenea</taxon>
        <taxon>Strigeidida</taxon>
        <taxon>Schistosomatoidea</taxon>
        <taxon>Schistosomatidae</taxon>
        <taxon>Trichobilharzia</taxon>
    </lineage>
</organism>
<accession>A0AA85JY14</accession>
<evidence type="ECO:0000313" key="2">
    <source>
        <dbReference type="WBParaSite" id="TREG1_4980.3"/>
    </source>
</evidence>
<dbReference type="AlphaFoldDB" id="A0AA85JY14"/>
<dbReference type="Proteomes" id="UP000050795">
    <property type="component" value="Unassembled WGS sequence"/>
</dbReference>
<sequence length="279" mass="31788">MTLERLQVFVNFSKKYTLVFSSYSLDENAQFFENLRVLIEETYENAKQRRVVLHPHSMGCLYALAFLKQRTISWKRKYIKSVIFSSCPFGGSVKSLKVEASGDNFGVFLRSPLSFRYVQRSMPSLTFMFPDARLWPASEPLIITPTKNYSTADYKSFFNDINYTVGYSMWKDTHSLVDGLEMPSGIDEIHCIHGSNLSTTDKIVYSPPNLFHNGFPDQVPLLVPGNGDGTVSIRSLEYCKYWPGTKYYVLPGAEHVHIMSDIRHINIVLKILGANITHG</sequence>
<dbReference type="InterPro" id="IPR029058">
    <property type="entry name" value="AB_hydrolase_fold"/>
</dbReference>
<dbReference type="WBParaSite" id="TREG1_4980.4">
    <property type="protein sequence ID" value="TREG1_4980.4"/>
    <property type="gene ID" value="TREG1_4980"/>
</dbReference>
<evidence type="ECO:0000313" key="3">
    <source>
        <dbReference type="WBParaSite" id="TREG1_4980.4"/>
    </source>
</evidence>
<reference evidence="1" key="1">
    <citation type="submission" date="2022-06" db="EMBL/GenBank/DDBJ databases">
        <authorList>
            <person name="Berger JAMES D."/>
            <person name="Berger JAMES D."/>
        </authorList>
    </citation>
    <scope>NUCLEOTIDE SEQUENCE [LARGE SCALE GENOMIC DNA]</scope>
</reference>
<evidence type="ECO:0000313" key="1">
    <source>
        <dbReference type="Proteomes" id="UP000050795"/>
    </source>
</evidence>
<reference evidence="2 3" key="2">
    <citation type="submission" date="2023-11" db="UniProtKB">
        <authorList>
            <consortium name="WormBaseParasite"/>
        </authorList>
    </citation>
    <scope>IDENTIFICATION</scope>
</reference>
<dbReference type="GO" id="GO:0008374">
    <property type="term" value="F:O-acyltransferase activity"/>
    <property type="evidence" value="ECO:0007669"/>
    <property type="project" value="InterPro"/>
</dbReference>
<protein>
    <submittedName>
        <fullName evidence="2 3">Group XV phospholipase A2</fullName>
    </submittedName>
</protein>
<dbReference type="InterPro" id="IPR003386">
    <property type="entry name" value="LACT/PDAT_acylTrfase"/>
</dbReference>
<dbReference type="PANTHER" id="PTHR11440">
    <property type="entry name" value="LECITHIN-CHOLESTEROL ACYLTRANSFERASE-RELATED"/>
    <property type="match status" value="1"/>
</dbReference>
<keyword evidence="1" id="KW-1185">Reference proteome</keyword>
<name>A0AA85JY14_TRIRE</name>
<proteinExistence type="predicted"/>
<dbReference type="Pfam" id="PF02450">
    <property type="entry name" value="LCAT"/>
    <property type="match status" value="1"/>
</dbReference>
<dbReference type="Gene3D" id="3.40.50.1820">
    <property type="entry name" value="alpha/beta hydrolase"/>
    <property type="match status" value="2"/>
</dbReference>
<dbReference type="WBParaSite" id="TREG1_4980.3">
    <property type="protein sequence ID" value="TREG1_4980.3"/>
    <property type="gene ID" value="TREG1_4980"/>
</dbReference>